<dbReference type="GeneID" id="19235859"/>
<protein>
    <recommendedName>
        <fullName evidence="11">Ras guanine-nucleotide exchange protein</fullName>
    </recommendedName>
</protein>
<feature type="region of interest" description="Disordered" evidence="5">
    <location>
        <begin position="1193"/>
        <end position="1237"/>
    </location>
</feature>
<feature type="compositionally biased region" description="Polar residues" evidence="5">
    <location>
        <begin position="518"/>
        <end position="529"/>
    </location>
</feature>
<dbReference type="OrthoDB" id="546434at2759"/>
<keyword evidence="1 4" id="KW-0728">SH3 domain</keyword>
<dbReference type="eggNOG" id="KOG3417">
    <property type="taxonomic scope" value="Eukaryota"/>
</dbReference>
<dbReference type="Gene3D" id="2.30.30.40">
    <property type="entry name" value="SH3 Domains"/>
    <property type="match status" value="1"/>
</dbReference>
<keyword evidence="2 3" id="KW-0344">Guanine-nucleotide releasing factor</keyword>
<dbReference type="OMA" id="EEVWERD"/>
<dbReference type="InterPro" id="IPR036028">
    <property type="entry name" value="SH3-like_dom_sf"/>
</dbReference>
<dbReference type="SMART" id="SM00229">
    <property type="entry name" value="RasGEFN"/>
    <property type="match status" value="1"/>
</dbReference>
<feature type="compositionally biased region" description="Basic and acidic residues" evidence="5">
    <location>
        <begin position="313"/>
        <end position="322"/>
    </location>
</feature>
<dbReference type="PROSITE" id="PS50009">
    <property type="entry name" value="RASGEF_CAT"/>
    <property type="match status" value="1"/>
</dbReference>
<accession>U1GQR7</accession>
<dbReference type="Pfam" id="PF00618">
    <property type="entry name" value="RasGEF_N"/>
    <property type="match status" value="1"/>
</dbReference>
<sequence>MEQAQHSGIYVAPLHIVKSTSDLTASRYKTGSSHVEAGLHSSDQTTPPLTPHDASEPRSKANEPVRATFHNYLRAFYPFHPTASVSPSAVTLPLDAGNIILVHSIHTNGWADGTLLDTGARGWLPTNYCEGYEHIPMRPLLKALADFWDVIRSRKDATLAIFRDQDYMRGLIAGVRFLLEKSDCLTRDSSIVRNHENIRRARKALLSDLSSLVKMAKVLQDIASGSTSDRPVDEIFSEMLLKAFKIVTRGVKFLDVWNEDAGANRDIESVSAILDRARSHDRSSPLTFALAPPVNLKEESFYADPSIAATQRESRLSKESCKSRHRQSPGHERCYSRREASYSPLGDRPISVYSKRTSVSHRMTSGGYTIGPKNSKLASERLRSSHDTFLGCLGTFLGLHMQSRSSSELLLTTQHSVKSCRELLTLIEVVLDHDMRRAENLAEAKDAMYDNITELVHAAREAFRPLPSADEDMLFIPDEGKRLVNAARDCVRGAGECVAMTRSVLERIGDFEPEATELRSSVVTIGSPRSSRRIDMDNERSHAGFEEERPIRVEPEDQSIADETVEQSAADDPREHSIADGTEERPATDEMEEESDVNGPEQDLAPRLVIPETIIPPTSPLSLPFDASLPKSYSIFHAMTADSVANASPVSTESVQAPSTNGTPTIPENELATFEPIIYASSQIHSDGCSARAIVNSTGSSGTYVSSGRDSEVSADSQNSTRATSPGALSQHLEADVLENQLSDSHTISAEECDETEAKIMEKTFAHELMYNKEGQIIGGTLSALIEKLTAHHSTPDALFVSTFYLTFRLFASPQEFAEALAYRFNYIGETPSVAGPVRLRVYNIFKGWLESHWRHDCDDIALPFILDFAHNILTEVLPTAGKRLVELAEKVTDIHGPLVPRLVSSIGKTNTSIAQYVNPDTPVPAPIISKSQLLALKTWKMGGPNVSILDFDPLELARQITIKESSIFCSILPEELLATEWMKRSGSLAVNVRSMSTLSTDLANLVADSILQLEEPKKRAVLIKQWVKIANKCVELKNYDSLMAMICALNSSTILRLKKTWEMVSQKTKATLEDLKKIVDVSRNYVVLRQRLQSHVPPCLPFVGIYLTDLTFVDHGNQATRQLTTEEGSIGLINYDKHMKTAKIISELQRFQVPYRLTEVPELQTWMQDQLVRVRSAGEKSFQNHYRRSLILEPREQMQTRTSPTGTNPPGKSGEKSFDFRSWTHTHRDKSIATNG</sequence>
<dbReference type="InterPro" id="IPR001452">
    <property type="entry name" value="SH3_domain"/>
</dbReference>
<feature type="compositionally biased region" description="Polar residues" evidence="5">
    <location>
        <begin position="714"/>
        <end position="727"/>
    </location>
</feature>
<evidence type="ECO:0000313" key="9">
    <source>
        <dbReference type="EMBL" id="ERF74668.1"/>
    </source>
</evidence>
<reference evidence="10" key="1">
    <citation type="journal article" date="2014" name="BMC Genomics">
        <title>Genome characteristics reveal the impact of lichenization on lichen-forming fungus Endocarpon pusillum Hedwig (Verrucariales, Ascomycota).</title>
        <authorList>
            <person name="Wang Y.-Y."/>
            <person name="Liu B."/>
            <person name="Zhang X.-Y."/>
            <person name="Zhou Q.-M."/>
            <person name="Zhang T."/>
            <person name="Li H."/>
            <person name="Yu Y.-F."/>
            <person name="Zhang X.-L."/>
            <person name="Hao X.-Y."/>
            <person name="Wang M."/>
            <person name="Wang L."/>
            <person name="Wei J.-C."/>
        </authorList>
    </citation>
    <scope>NUCLEOTIDE SEQUENCE [LARGE SCALE GENOMIC DNA]</scope>
    <source>
        <strain evidence="10">Z07020 / HMAS-L-300199</strain>
    </source>
</reference>
<evidence type="ECO:0000313" key="10">
    <source>
        <dbReference type="Proteomes" id="UP000019373"/>
    </source>
</evidence>
<dbReference type="PROSITE" id="PS50212">
    <property type="entry name" value="RASGEF_NTER"/>
    <property type="match status" value="1"/>
</dbReference>
<feature type="domain" description="SH3" evidence="6">
    <location>
        <begin position="68"/>
        <end position="134"/>
    </location>
</feature>
<dbReference type="SUPFAM" id="SSF50044">
    <property type="entry name" value="SH3-domain"/>
    <property type="match status" value="1"/>
</dbReference>
<organism evidence="9 10">
    <name type="scientific">Endocarpon pusillum (strain Z07020 / HMAS-L-300199)</name>
    <name type="common">Lichen-forming fungus</name>
    <dbReference type="NCBI Taxonomy" id="1263415"/>
    <lineage>
        <taxon>Eukaryota</taxon>
        <taxon>Fungi</taxon>
        <taxon>Dikarya</taxon>
        <taxon>Ascomycota</taxon>
        <taxon>Pezizomycotina</taxon>
        <taxon>Eurotiomycetes</taxon>
        <taxon>Chaetothyriomycetidae</taxon>
        <taxon>Verrucariales</taxon>
        <taxon>Verrucariaceae</taxon>
        <taxon>Endocarpon</taxon>
    </lineage>
</organism>
<evidence type="ECO:0000256" key="4">
    <source>
        <dbReference type="PROSITE-ProRule" id="PRU00192"/>
    </source>
</evidence>
<dbReference type="SMART" id="SM00326">
    <property type="entry name" value="SH3"/>
    <property type="match status" value="1"/>
</dbReference>
<name>U1GQR7_ENDPU</name>
<evidence type="ECO:0000256" key="3">
    <source>
        <dbReference type="PROSITE-ProRule" id="PRU00168"/>
    </source>
</evidence>
<dbReference type="RefSeq" id="XP_007799769.1">
    <property type="nucleotide sequence ID" value="XM_007801578.1"/>
</dbReference>
<evidence type="ECO:0000256" key="1">
    <source>
        <dbReference type="ARBA" id="ARBA00022443"/>
    </source>
</evidence>
<dbReference type="PROSITE" id="PS50002">
    <property type="entry name" value="SH3"/>
    <property type="match status" value="1"/>
</dbReference>
<proteinExistence type="predicted"/>
<feature type="region of interest" description="Disordered" evidence="5">
    <location>
        <begin position="28"/>
        <end position="62"/>
    </location>
</feature>
<dbReference type="InterPro" id="IPR008937">
    <property type="entry name" value="Ras-like_GEF"/>
</dbReference>
<dbReference type="PANTHER" id="PTHR23113">
    <property type="entry name" value="GUANINE NUCLEOTIDE EXCHANGE FACTOR"/>
    <property type="match status" value="1"/>
</dbReference>
<gene>
    <name evidence="9" type="ORF">EPUS_00798</name>
</gene>
<dbReference type="Proteomes" id="UP000019373">
    <property type="component" value="Unassembled WGS sequence"/>
</dbReference>
<dbReference type="InterPro" id="IPR023578">
    <property type="entry name" value="Ras_GEF_dom_sf"/>
</dbReference>
<dbReference type="Pfam" id="PF00617">
    <property type="entry name" value="RasGEF"/>
    <property type="match status" value="1"/>
</dbReference>
<evidence type="ECO:0000259" key="7">
    <source>
        <dbReference type="PROSITE" id="PS50009"/>
    </source>
</evidence>
<dbReference type="Gene3D" id="1.20.870.10">
    <property type="entry name" value="Son of sevenless (SoS) protein Chain: S domain 1"/>
    <property type="match status" value="1"/>
</dbReference>
<dbReference type="GO" id="GO:0007265">
    <property type="term" value="P:Ras protein signal transduction"/>
    <property type="evidence" value="ECO:0007669"/>
    <property type="project" value="TreeGrafter"/>
</dbReference>
<dbReference type="GO" id="GO:0005085">
    <property type="term" value="F:guanyl-nucleotide exchange factor activity"/>
    <property type="evidence" value="ECO:0007669"/>
    <property type="project" value="UniProtKB-KW"/>
</dbReference>
<feature type="compositionally biased region" description="Polar residues" evidence="5">
    <location>
        <begin position="1200"/>
        <end position="1211"/>
    </location>
</feature>
<feature type="domain" description="N-terminal Ras-GEF" evidence="8">
    <location>
        <begin position="773"/>
        <end position="893"/>
    </location>
</feature>
<evidence type="ECO:0000256" key="5">
    <source>
        <dbReference type="SAM" id="MobiDB-lite"/>
    </source>
</evidence>
<dbReference type="PANTHER" id="PTHR23113:SF354">
    <property type="entry name" value="BUD SITE SELECTION PROTEIN 5"/>
    <property type="match status" value="1"/>
</dbReference>
<dbReference type="CDD" id="cd00155">
    <property type="entry name" value="RasGEF"/>
    <property type="match status" value="1"/>
</dbReference>
<feature type="region of interest" description="Disordered" evidence="5">
    <location>
        <begin position="313"/>
        <end position="339"/>
    </location>
</feature>
<feature type="region of interest" description="Disordered" evidence="5">
    <location>
        <begin position="518"/>
        <end position="604"/>
    </location>
</feature>
<dbReference type="HOGENOM" id="CLU_002116_1_0_1"/>
<keyword evidence="10" id="KW-1185">Reference proteome</keyword>
<feature type="region of interest" description="Disordered" evidence="5">
    <location>
        <begin position="700"/>
        <end position="727"/>
    </location>
</feature>
<dbReference type="SUPFAM" id="SSF48366">
    <property type="entry name" value="Ras GEF"/>
    <property type="match status" value="1"/>
</dbReference>
<feature type="domain" description="Ras-GEF" evidence="7">
    <location>
        <begin position="953"/>
        <end position="1196"/>
    </location>
</feature>
<evidence type="ECO:0000256" key="2">
    <source>
        <dbReference type="ARBA" id="ARBA00022658"/>
    </source>
</evidence>
<evidence type="ECO:0000259" key="8">
    <source>
        <dbReference type="PROSITE" id="PS50212"/>
    </source>
</evidence>
<dbReference type="InterPro" id="IPR000651">
    <property type="entry name" value="Ras-like_Gua-exchang_fac_N"/>
</dbReference>
<dbReference type="InterPro" id="IPR001895">
    <property type="entry name" value="RASGEF_cat_dom"/>
</dbReference>
<dbReference type="Gene3D" id="1.10.840.10">
    <property type="entry name" value="Ras guanine-nucleotide exchange factors catalytic domain"/>
    <property type="match status" value="1"/>
</dbReference>
<dbReference type="CDD" id="cd06224">
    <property type="entry name" value="REM"/>
    <property type="match status" value="1"/>
</dbReference>
<evidence type="ECO:0008006" key="11">
    <source>
        <dbReference type="Google" id="ProtNLM"/>
    </source>
</evidence>
<feature type="compositionally biased region" description="Basic and acidic residues" evidence="5">
    <location>
        <begin position="571"/>
        <end position="588"/>
    </location>
</feature>
<dbReference type="InterPro" id="IPR036964">
    <property type="entry name" value="RASGEF_cat_dom_sf"/>
</dbReference>
<feature type="compositionally biased region" description="Acidic residues" evidence="5">
    <location>
        <begin position="556"/>
        <end position="565"/>
    </location>
</feature>
<evidence type="ECO:0000259" key="6">
    <source>
        <dbReference type="PROSITE" id="PS50002"/>
    </source>
</evidence>
<dbReference type="EMBL" id="KE720872">
    <property type="protein sequence ID" value="ERF74668.1"/>
    <property type="molecule type" value="Genomic_DNA"/>
</dbReference>
<dbReference type="GO" id="GO:0005886">
    <property type="term" value="C:plasma membrane"/>
    <property type="evidence" value="ECO:0007669"/>
    <property type="project" value="TreeGrafter"/>
</dbReference>
<dbReference type="SMART" id="SM00147">
    <property type="entry name" value="RasGEF"/>
    <property type="match status" value="1"/>
</dbReference>
<feature type="compositionally biased region" description="Basic and acidic residues" evidence="5">
    <location>
        <begin position="532"/>
        <end position="555"/>
    </location>
</feature>
<feature type="compositionally biased region" description="Basic and acidic residues" evidence="5">
    <location>
        <begin position="329"/>
        <end position="339"/>
    </location>
</feature>
<feature type="compositionally biased region" description="Basic and acidic residues" evidence="5">
    <location>
        <begin position="53"/>
        <end position="62"/>
    </location>
</feature>
<dbReference type="AlphaFoldDB" id="U1GQR7"/>